<organism evidence="2 3">
    <name type="scientific">Pochonia chlamydosporia 170</name>
    <dbReference type="NCBI Taxonomy" id="1380566"/>
    <lineage>
        <taxon>Eukaryota</taxon>
        <taxon>Fungi</taxon>
        <taxon>Dikarya</taxon>
        <taxon>Ascomycota</taxon>
        <taxon>Pezizomycotina</taxon>
        <taxon>Sordariomycetes</taxon>
        <taxon>Hypocreomycetidae</taxon>
        <taxon>Hypocreales</taxon>
        <taxon>Clavicipitaceae</taxon>
        <taxon>Pochonia</taxon>
    </lineage>
</organism>
<feature type="compositionally biased region" description="Polar residues" evidence="1">
    <location>
        <begin position="1688"/>
        <end position="1703"/>
    </location>
</feature>
<feature type="region of interest" description="Disordered" evidence="1">
    <location>
        <begin position="764"/>
        <end position="800"/>
    </location>
</feature>
<feature type="compositionally biased region" description="Polar residues" evidence="1">
    <location>
        <begin position="2167"/>
        <end position="2183"/>
    </location>
</feature>
<feature type="compositionally biased region" description="Basic and acidic residues" evidence="1">
    <location>
        <begin position="616"/>
        <end position="629"/>
    </location>
</feature>
<accession>A0A179F632</accession>
<feature type="compositionally biased region" description="Polar residues" evidence="1">
    <location>
        <begin position="632"/>
        <end position="645"/>
    </location>
</feature>
<feature type="compositionally biased region" description="Polar residues" evidence="1">
    <location>
        <begin position="490"/>
        <end position="502"/>
    </location>
</feature>
<feature type="compositionally biased region" description="Basic and acidic residues" evidence="1">
    <location>
        <begin position="383"/>
        <end position="398"/>
    </location>
</feature>
<feature type="compositionally biased region" description="Polar residues" evidence="1">
    <location>
        <begin position="1241"/>
        <end position="1251"/>
    </location>
</feature>
<feature type="compositionally biased region" description="Polar residues" evidence="1">
    <location>
        <begin position="787"/>
        <end position="800"/>
    </location>
</feature>
<feature type="compositionally biased region" description="Low complexity" evidence="1">
    <location>
        <begin position="1497"/>
        <end position="1507"/>
    </location>
</feature>
<dbReference type="OrthoDB" id="5151921at2759"/>
<dbReference type="RefSeq" id="XP_018138447.1">
    <property type="nucleotide sequence ID" value="XM_018285687.1"/>
</dbReference>
<comment type="caution">
    <text evidence="2">The sequence shown here is derived from an EMBL/GenBank/DDBJ whole genome shotgun (WGS) entry which is preliminary data.</text>
</comment>
<evidence type="ECO:0000313" key="3">
    <source>
        <dbReference type="Proteomes" id="UP000078397"/>
    </source>
</evidence>
<feature type="compositionally biased region" description="Polar residues" evidence="1">
    <location>
        <begin position="2148"/>
        <end position="2159"/>
    </location>
</feature>
<feature type="compositionally biased region" description="Polar residues" evidence="1">
    <location>
        <begin position="1936"/>
        <end position="1948"/>
    </location>
</feature>
<feature type="compositionally biased region" description="Polar residues" evidence="1">
    <location>
        <begin position="2416"/>
        <end position="2429"/>
    </location>
</feature>
<feature type="compositionally biased region" description="Low complexity" evidence="1">
    <location>
        <begin position="1338"/>
        <end position="1351"/>
    </location>
</feature>
<feature type="compositionally biased region" description="Polar residues" evidence="1">
    <location>
        <begin position="606"/>
        <end position="615"/>
    </location>
</feature>
<feature type="compositionally biased region" description="Low complexity" evidence="1">
    <location>
        <begin position="882"/>
        <end position="912"/>
    </location>
</feature>
<feature type="compositionally biased region" description="Acidic residues" evidence="1">
    <location>
        <begin position="20"/>
        <end position="38"/>
    </location>
</feature>
<dbReference type="Proteomes" id="UP000078397">
    <property type="component" value="Unassembled WGS sequence"/>
</dbReference>
<feature type="region of interest" description="Disordered" evidence="1">
    <location>
        <begin position="1053"/>
        <end position="1251"/>
    </location>
</feature>
<feature type="compositionally biased region" description="Low complexity" evidence="1">
    <location>
        <begin position="1069"/>
        <end position="1079"/>
    </location>
</feature>
<feature type="compositionally biased region" description="Basic and acidic residues" evidence="1">
    <location>
        <begin position="1648"/>
        <end position="1657"/>
    </location>
</feature>
<feature type="region of interest" description="Disordered" evidence="1">
    <location>
        <begin position="2240"/>
        <end position="2659"/>
    </location>
</feature>
<feature type="compositionally biased region" description="Low complexity" evidence="1">
    <location>
        <begin position="2079"/>
        <end position="2111"/>
    </location>
</feature>
<proteinExistence type="predicted"/>
<feature type="compositionally biased region" description="Low complexity" evidence="1">
    <location>
        <begin position="2405"/>
        <end position="2415"/>
    </location>
</feature>
<feature type="compositionally biased region" description="Low complexity" evidence="1">
    <location>
        <begin position="736"/>
        <end position="751"/>
    </location>
</feature>
<feature type="compositionally biased region" description="Low complexity" evidence="1">
    <location>
        <begin position="586"/>
        <end position="595"/>
    </location>
</feature>
<feature type="compositionally biased region" description="Polar residues" evidence="1">
    <location>
        <begin position="44"/>
        <end position="103"/>
    </location>
</feature>
<feature type="region of interest" description="Disordered" evidence="1">
    <location>
        <begin position="17"/>
        <end position="203"/>
    </location>
</feature>
<gene>
    <name evidence="2" type="ORF">VFPPC_06694</name>
</gene>
<feature type="compositionally biased region" description="Basic and acidic residues" evidence="1">
    <location>
        <begin position="304"/>
        <end position="319"/>
    </location>
</feature>
<feature type="compositionally biased region" description="Polar residues" evidence="1">
    <location>
        <begin position="1325"/>
        <end position="1336"/>
    </location>
</feature>
<feature type="compositionally biased region" description="Pro residues" evidence="1">
    <location>
        <begin position="1615"/>
        <end position="1631"/>
    </location>
</feature>
<feature type="compositionally biased region" description="Polar residues" evidence="1">
    <location>
        <begin position="399"/>
        <end position="411"/>
    </location>
</feature>
<feature type="compositionally biased region" description="Low complexity" evidence="1">
    <location>
        <begin position="2370"/>
        <end position="2397"/>
    </location>
</feature>
<feature type="compositionally biased region" description="Polar residues" evidence="1">
    <location>
        <begin position="2475"/>
        <end position="2510"/>
    </location>
</feature>
<feature type="compositionally biased region" description="Polar residues" evidence="1">
    <location>
        <begin position="322"/>
        <end position="332"/>
    </location>
</feature>
<feature type="compositionally biased region" description="Low complexity" evidence="1">
    <location>
        <begin position="2255"/>
        <end position="2283"/>
    </location>
</feature>
<feature type="compositionally biased region" description="Polar residues" evidence="1">
    <location>
        <begin position="2440"/>
        <end position="2453"/>
    </location>
</feature>
<feature type="compositionally biased region" description="Low complexity" evidence="1">
    <location>
        <begin position="1176"/>
        <end position="1187"/>
    </location>
</feature>
<feature type="compositionally biased region" description="Basic and acidic residues" evidence="1">
    <location>
        <begin position="279"/>
        <end position="294"/>
    </location>
</feature>
<feature type="compositionally biased region" description="Basic and acidic residues" evidence="1">
    <location>
        <begin position="2562"/>
        <end position="2600"/>
    </location>
</feature>
<evidence type="ECO:0000256" key="1">
    <source>
        <dbReference type="SAM" id="MobiDB-lite"/>
    </source>
</evidence>
<feature type="compositionally biased region" description="Low complexity" evidence="1">
    <location>
        <begin position="2121"/>
        <end position="2131"/>
    </location>
</feature>
<sequence>MPVPGPWTKKWVEAKVQSYDGDDWGADEYEDETSEEEAPPPLPKSTTHASGSRESTLPSLQTQQPSTRSAPITQTSNVTSTTPGAPGPSSATASPVETQTVTPKTGGATHGFSGPASHQEPGNSTPTLEPTTADQGSAPSFVRPSDIYNRMEEEKDKERKSLDSAGVRPDSMGKDEAFNVGGKTKTPTADVDEAGRRASISPKLPDFARMSAFGTDLFSSTGNAGQSKAEPITEKDGETEVLSSPPMPQAQAPLSTSVTEDAPVPEEAPFVQAPAEEDQDRKSMTSEHDKDESRPITVSAADDSISREDDAETETKKDAPPSGTNDLPTLSKENIPVLQPDSDMHDIAPLRTPSPRGPARPDLDSPQARFDAVEATETANVKPADHRPEVNFEPKPFQRETTFSTVTSSPVKDNDMLSDEILKSLSPVGPSAHEFSPAATGNDSQISNRNAARDSSYTLKDYDSYWDDAEDKIKSPETSAPITTIPEVPESQSKPMSQSTISPADKPTESLVSPQSSTLRRRFSWEAEEVSPAPAQQEPPYVSPTTQTQGPVAEPAAFGAKSEGPSKPSTDEPRSASGVSPQISNGSSGHPGHGPQTALEAPSPLSPSGGNTTGVRSDHQLSLVEDRAVEQPTLSIMSNATTSDEQPALAIQTSPPASPSPTVPISQQAQQQIMSFREIMSLNNSSERIAKYNETRKVFSSTDSGLDAWLVHLRGQHPDMSTSGLEFGGQVAQETSQGSSVAASSGAPSAPAQQPYYQQYLNASSPTAASSPTNRTRIGGLPIPMQASGSTFGHSGNQIGTKSKELMHSAGKMGKGLLSKGRSKLRGTGDKDESLSTSGTDQAKSSTSKADRRSSWGLSLGSKSRNLTLTDEVDPQRKAKAHAASSSTSMSTTNANANPNSNSNSSSSLGNANLHSLHMHRVAPDATSSSMPPQLPQIPHAAPLSPLNPATHPEYIPEWRSIAVDSDLDSSTAQPVVTLRHPVPPVQAQPSHPSRATAGLSKLEIPNSGSLISNGAITAPVLSMQNTHQGQPTGYEARGLNTATTERVGQQWAMMSQGQPHQHQHQQPRPHPSQLHPSHAVPIIDQRSNGPPPPRPVLQDSGIGLTAPAESEQEPKRSSSFIGLPPIRRSSTFGLTPKSKTRKATDRFPLDDDEDDEPSDRASLADAPVDVEPEHLQSQQQLASSHAPQVTAKRPSDNVAALSQSIKDEKAGIVVSHSEVPPESPFREGPGRHSQNHPQHEQQTTLANQQQLPVRGQIPPAQNAQDSQQWVHPTRRVPFAGQWKLEESRLSEPLNAVSRNRSGTAGSQQQIMYGFDKETGMSAEEFTTSNPAQDPTHQLKQQQPPQQPLQQTVPNPMLPPPLRQRSDVPPSSAQRWPELFAHPPDQRPRSNPRNGGQPYQPPYQTSLARNEFAMPRPPTNEFAIAGVGPPEEDRGRRNRNSGLFEKFGHRIARATSRERRGSMDQRPAASDVRGDEASESSVGTGPDIPEQGKRRSSFLFGRSGRASMDTGPRHNVGTGHEQSSQEPLPPSTPPPGDRRRSLLSGGIGAKLVPSKLSKSSSSNLDHDQNVAQVSQPPPDVHETTPQKKRFSGMSKVSNLLSRNKHEDKQSASQPQPQPQPTVEPLEPPAPPFKHLGRVSTDSSVGSSNDRRDESPDRRGRRPSMSGLITGMLGKRSASKTREQDPRMDSQTSFQHQMNAQPQSVADAKEQNMWQGDQHQRQYPHGPDQITGRLPPSDPSQRQPTPLRDQVNVHHPPAGNLHQQRSSQTEQFQRHHSPAPNQAPPPQPQVMGGGPTKGVPGANLYQRQHSPVTHGPPASPPTQQFSSQHPIGYMGQRDGIRSPPNIDVSTRYARPPQPSPLGLVPRTAGHQAEPDAAPAKQDERQVGQPSGQEEEQRGMSPVPSKSPEKPRASLTEPQAQSDHDVQNSVPVEGEILRTSTVSPDLSITSDWKAIEHNPDEDVGDARRDGSMDLSDERNFTVVKAGKTQAAGDLSRPNEATSPKQDSDPLPTAPVVQQAGKQAPGNLPQMQTAREQMTPSGDFRKPQSPHIPATEQGQFPGQDMRQGVQREQPVKLGNLVPQPAQNPGQQPAQQSRLQYPQHPQHVHQIQQIPSGPQRLQYPQQQQQHMQHMQSYPGMPIHSNGPVGPATQFSGMGQQQAPHQDPRFSHPQTLQPQVTQKESTGSRWKGLTKRMSEQMSHIGHQNPTETKPEKAEKSTGNKLLGAFKRNSKQPEAQNTAPIHMAATNHPPGQWQNMQHPQQPPYQTNPNQQAFGHSQQQPGHPQPVNQNTSNIPMPPRQVHSSVGPAQMTGQQGHQVAPHESVQQQPMQPVQPEPEPRYDFVPIPRGYTAVHGEGMTAPTAYNVGRGPQTRSQPVQMQMQPQYRQQSPRMPQQQQQQQQQPPPQASPPASQSSFPRQDSVSSFGIVQSPSVPSLDEQRTSSRLDNAISQPTSNASPAPIKEPQPVSLVQGPEPGLPQTKQSNGHLAQPNIDSSIASRSVSDVESHSQQSKSPAPQAESPPQIKAAPRTEDHTATRSANSNNLGVDVAKAKQHHDDDIYDATPRLNKDDPGEGAKAPEMERQVSEDSLKEKTKKEGPKTKSEFTAELEDTAGAHERRVRLASQEEKIWIDPEDDPNYQPQMSATSYPGQEWNPYGDPDFLDE</sequence>
<feature type="compositionally biased region" description="Polar residues" evidence="1">
    <location>
        <begin position="2634"/>
        <end position="2644"/>
    </location>
</feature>
<feature type="compositionally biased region" description="Basic and acidic residues" evidence="1">
    <location>
        <begin position="1951"/>
        <end position="1977"/>
    </location>
</feature>
<feature type="compositionally biased region" description="Polar residues" evidence="1">
    <location>
        <begin position="1297"/>
        <end position="1311"/>
    </location>
</feature>
<dbReference type="STRING" id="1380566.A0A179F632"/>
<feature type="compositionally biased region" description="Polar residues" evidence="1">
    <location>
        <begin position="2026"/>
        <end position="2037"/>
    </location>
</feature>
<evidence type="ECO:0000313" key="2">
    <source>
        <dbReference type="EMBL" id="OAQ60569.1"/>
    </source>
</evidence>
<reference evidence="2 3" key="1">
    <citation type="journal article" date="2016" name="PLoS Pathog.">
        <title>Biosynthesis of antibiotic leucinostatins in bio-control fungus Purpureocillium lilacinum and their inhibition on phytophthora revealed by genome mining.</title>
        <authorList>
            <person name="Wang G."/>
            <person name="Liu Z."/>
            <person name="Lin R."/>
            <person name="Li E."/>
            <person name="Mao Z."/>
            <person name="Ling J."/>
            <person name="Yang Y."/>
            <person name="Yin W.B."/>
            <person name="Xie B."/>
        </authorList>
    </citation>
    <scope>NUCLEOTIDE SEQUENCE [LARGE SCALE GENOMIC DNA]</scope>
    <source>
        <strain evidence="2">170</strain>
    </source>
</reference>
<protein>
    <recommendedName>
        <fullName evidence="4">SWI-SNF chromatin-remodeling complex protein</fullName>
    </recommendedName>
</protein>
<name>A0A179F632_METCM</name>
<dbReference type="KEGG" id="pchm:VFPPC_06694"/>
<feature type="compositionally biased region" description="Low complexity" evidence="1">
    <location>
        <begin position="764"/>
        <end position="773"/>
    </location>
</feature>
<feature type="compositionally biased region" description="Polar residues" evidence="1">
    <location>
        <begin position="439"/>
        <end position="458"/>
    </location>
</feature>
<feature type="region of interest" description="Disordered" evidence="1">
    <location>
        <begin position="924"/>
        <end position="949"/>
    </location>
</feature>
<feature type="region of interest" description="Disordered" evidence="1">
    <location>
        <begin position="217"/>
        <end position="667"/>
    </location>
</feature>
<feature type="compositionally biased region" description="Polar residues" evidence="1">
    <location>
        <begin position="120"/>
        <end position="138"/>
    </location>
</feature>
<dbReference type="GeneID" id="28849681"/>
<feature type="compositionally biased region" description="Basic and acidic residues" evidence="1">
    <location>
        <begin position="2207"/>
        <end position="2216"/>
    </location>
</feature>
<evidence type="ECO:0008006" key="4">
    <source>
        <dbReference type="Google" id="ProtNLM"/>
    </source>
</evidence>
<dbReference type="EMBL" id="LSBJ02000008">
    <property type="protein sequence ID" value="OAQ60569.1"/>
    <property type="molecule type" value="Genomic_DNA"/>
</dbReference>
<feature type="compositionally biased region" description="Polar residues" evidence="1">
    <location>
        <begin position="217"/>
        <end position="226"/>
    </location>
</feature>
<feature type="compositionally biased region" description="Polar residues" evidence="1">
    <location>
        <begin position="835"/>
        <end position="848"/>
    </location>
</feature>
<feature type="compositionally biased region" description="Basic and acidic residues" evidence="1">
    <location>
        <begin position="149"/>
        <end position="162"/>
    </location>
</feature>
<feature type="region of interest" description="Disordered" evidence="1">
    <location>
        <begin position="721"/>
        <end position="751"/>
    </location>
</feature>
<feature type="compositionally biased region" description="Polar residues" evidence="1">
    <location>
        <begin position="1760"/>
        <end position="1770"/>
    </location>
</feature>
<feature type="region of interest" description="Disordered" evidence="1">
    <location>
        <begin position="814"/>
        <end position="912"/>
    </location>
</feature>
<feature type="region of interest" description="Disordered" evidence="1">
    <location>
        <begin position="1289"/>
        <end position="2216"/>
    </location>
</feature>
<feature type="compositionally biased region" description="Polar residues" evidence="1">
    <location>
        <begin position="2194"/>
        <end position="2206"/>
    </location>
</feature>
<keyword evidence="3" id="KW-1185">Reference proteome</keyword>